<dbReference type="AlphaFoldDB" id="A0A640VRP4"/>
<evidence type="ECO:0000313" key="2">
    <source>
        <dbReference type="EMBL" id="GFE49565.1"/>
    </source>
</evidence>
<dbReference type="Pfam" id="PF10134">
    <property type="entry name" value="RPA"/>
    <property type="match status" value="1"/>
</dbReference>
<feature type="compositionally biased region" description="Basic and acidic residues" evidence="1">
    <location>
        <begin position="100"/>
        <end position="111"/>
    </location>
</feature>
<keyword evidence="3" id="KW-1185">Reference proteome</keyword>
<reference evidence="2 3" key="1">
    <citation type="submission" date="2019-12" db="EMBL/GenBank/DDBJ databases">
        <title>Roseobacter cerasinus sp. nov., isolated from seawater around aquaculture.</title>
        <authorList>
            <person name="Muramatsu S."/>
            <person name="Takabe Y."/>
            <person name="Mori K."/>
            <person name="Takaichi S."/>
            <person name="Hanada S."/>
        </authorList>
    </citation>
    <scope>NUCLEOTIDE SEQUENCE [LARGE SCALE GENOMIC DNA]</scope>
    <source>
        <strain evidence="2 3">AI77</strain>
    </source>
</reference>
<protein>
    <submittedName>
        <fullName evidence="2">Uncharacterized protein</fullName>
    </submittedName>
</protein>
<proteinExistence type="predicted"/>
<organism evidence="2 3">
    <name type="scientific">Roseobacter cerasinus</name>
    <dbReference type="NCBI Taxonomy" id="2602289"/>
    <lineage>
        <taxon>Bacteria</taxon>
        <taxon>Pseudomonadati</taxon>
        <taxon>Pseudomonadota</taxon>
        <taxon>Alphaproteobacteria</taxon>
        <taxon>Rhodobacterales</taxon>
        <taxon>Roseobacteraceae</taxon>
        <taxon>Roseobacter</taxon>
    </lineage>
</organism>
<feature type="region of interest" description="Disordered" evidence="1">
    <location>
        <begin position="84"/>
        <end position="111"/>
    </location>
</feature>
<evidence type="ECO:0000256" key="1">
    <source>
        <dbReference type="SAM" id="MobiDB-lite"/>
    </source>
</evidence>
<comment type="caution">
    <text evidence="2">The sequence shown here is derived from an EMBL/GenBank/DDBJ whole genome shotgun (WGS) entry which is preliminary data.</text>
</comment>
<dbReference type="InterPro" id="IPR018777">
    <property type="entry name" value="Replication_initiator_prot_A"/>
</dbReference>
<evidence type="ECO:0000313" key="3">
    <source>
        <dbReference type="Proteomes" id="UP000436522"/>
    </source>
</evidence>
<name>A0A640VRP4_9RHOB</name>
<dbReference type="Proteomes" id="UP000436522">
    <property type="component" value="Unassembled WGS sequence"/>
</dbReference>
<accession>A0A640VRP4</accession>
<dbReference type="EMBL" id="BLIV01000002">
    <property type="protein sequence ID" value="GFE49565.1"/>
    <property type="molecule type" value="Genomic_DNA"/>
</dbReference>
<sequence>MSVNGNWLELKPSRIGRATVFDRDIFIYCISQCMAALNEGRQVLRTMRFSAHDLLKATNRNTSRRGYKLFKDALDRLRNTGIETNVTTGGVDTPMHPRSKTAEENRQVPLS</sequence>
<gene>
    <name evidence="2" type="ORF">So717_13180</name>
</gene>